<evidence type="ECO:0000313" key="3">
    <source>
        <dbReference type="Proteomes" id="UP000033054"/>
    </source>
</evidence>
<dbReference type="HOGENOM" id="CLU_1585306_0_0_10"/>
<feature type="transmembrane region" description="Helical" evidence="1">
    <location>
        <begin position="144"/>
        <end position="163"/>
    </location>
</feature>
<dbReference type="EMBL" id="CP010429">
    <property type="protein sequence ID" value="AKD55284.1"/>
    <property type="molecule type" value="Genomic_DNA"/>
</dbReference>
<evidence type="ECO:0000256" key="1">
    <source>
        <dbReference type="SAM" id="Phobius"/>
    </source>
</evidence>
<evidence type="ECO:0000313" key="2">
    <source>
        <dbReference type="EMBL" id="AKD55284.1"/>
    </source>
</evidence>
<feature type="transmembrane region" description="Helical" evidence="1">
    <location>
        <begin position="47"/>
        <end position="71"/>
    </location>
</feature>
<proteinExistence type="predicted"/>
<keyword evidence="1" id="KW-1133">Transmembrane helix</keyword>
<reference evidence="2 3" key="1">
    <citation type="journal article" date="2014" name="Curr. Microbiol.">
        <title>Spirosoma radiotolerans sp. nov., a gamma-radiation-resistant bacterium isolated from gamma ray-irradiated soil.</title>
        <authorList>
            <person name="Lee J.J."/>
            <person name="Srinivasan S."/>
            <person name="Lim S."/>
            <person name="Joe M."/>
            <person name="Im S."/>
            <person name="Bae S.I."/>
            <person name="Park K.R."/>
            <person name="Han J.H."/>
            <person name="Park S.H."/>
            <person name="Joo B.M."/>
            <person name="Park S.J."/>
            <person name="Kim M.K."/>
        </authorList>
    </citation>
    <scope>NUCLEOTIDE SEQUENCE [LARGE SCALE GENOMIC DNA]</scope>
    <source>
        <strain evidence="2 3">DG5A</strain>
    </source>
</reference>
<dbReference type="KEGG" id="srd:SD10_10600"/>
<dbReference type="AlphaFoldDB" id="A0A0E3ZVR1"/>
<keyword evidence="1" id="KW-0472">Membrane</keyword>
<protein>
    <submittedName>
        <fullName evidence="2">Uncharacterized protein</fullName>
    </submittedName>
</protein>
<dbReference type="PATRIC" id="fig|1379870.5.peg.2310"/>
<feature type="transmembrane region" description="Helical" evidence="1">
    <location>
        <begin position="112"/>
        <end position="132"/>
    </location>
</feature>
<keyword evidence="3" id="KW-1185">Reference proteome</keyword>
<feature type="transmembrane region" description="Helical" evidence="1">
    <location>
        <begin position="83"/>
        <end position="100"/>
    </location>
</feature>
<keyword evidence="1" id="KW-0812">Transmembrane</keyword>
<dbReference type="Proteomes" id="UP000033054">
    <property type="component" value="Chromosome"/>
</dbReference>
<dbReference type="RefSeq" id="WP_046573776.1">
    <property type="nucleotide sequence ID" value="NZ_CP010429.1"/>
</dbReference>
<dbReference type="STRING" id="1379870.SD10_10600"/>
<name>A0A0E3ZVR1_9BACT</name>
<feature type="transmembrane region" description="Helical" evidence="1">
    <location>
        <begin position="15"/>
        <end position="35"/>
    </location>
</feature>
<gene>
    <name evidence="2" type="ORF">SD10_10600</name>
</gene>
<organism evidence="2 3">
    <name type="scientific">Spirosoma radiotolerans</name>
    <dbReference type="NCBI Taxonomy" id="1379870"/>
    <lineage>
        <taxon>Bacteria</taxon>
        <taxon>Pseudomonadati</taxon>
        <taxon>Bacteroidota</taxon>
        <taxon>Cytophagia</taxon>
        <taxon>Cytophagales</taxon>
        <taxon>Cytophagaceae</taxon>
        <taxon>Spirosoma</taxon>
    </lineage>
</organism>
<sequence>MTLRDVFAALSGQPIMLFLLLSAVPTGAFLVNLWSGETAEAIWKWRYVYAVLVYLACIPGIFAVTLNIYLFLFERQSIWDMNLGLQVLPVLTMVATLMLIRRKIPFSYIPGFGKLSSFLTLIGAVMGILWFIDRTRIYAVTYVPFAYIVVGFVALLLIIRFAWSRIF</sequence>
<accession>A0A0E3ZVR1</accession>
<dbReference type="OrthoDB" id="1492885at2"/>